<feature type="region of interest" description="Disordered" evidence="1">
    <location>
        <begin position="46"/>
        <end position="67"/>
    </location>
</feature>
<evidence type="ECO:0000256" key="2">
    <source>
        <dbReference type="SAM" id="Phobius"/>
    </source>
</evidence>
<dbReference type="EMBL" id="JAZHXJ010000290">
    <property type="protein sequence ID" value="KAL1865591.1"/>
    <property type="molecule type" value="Genomic_DNA"/>
</dbReference>
<sequence length="232" mass="25980">MVAPRLLSLVRLKLRHPISNPAKPGVPCYRPQPQSLSIREQVRTKTANANANPGANPQPEQKDPASRASRIISRLPPSLVKYGERLRGAPVSHVVAFLLLHEFTAVIPLLGLFGVFHYTEYAPVGYVTEHYGGYLADGARRFERYFRRKGWLGFEEDANEGDGEDAEKREAGQGHLERWQTDGRYSVVVEIALAYAITKALLPVRIVASLWATPWFAGVLVRLRSLVTRKRS</sequence>
<evidence type="ECO:0000313" key="3">
    <source>
        <dbReference type="EMBL" id="KAL1865591.1"/>
    </source>
</evidence>
<keyword evidence="2" id="KW-1133">Transmembrane helix</keyword>
<dbReference type="Proteomes" id="UP001586593">
    <property type="component" value="Unassembled WGS sequence"/>
</dbReference>
<dbReference type="Pfam" id="PF10306">
    <property type="entry name" value="FLILHELTA"/>
    <property type="match status" value="1"/>
</dbReference>
<keyword evidence="2" id="KW-0472">Membrane</keyword>
<evidence type="ECO:0000313" key="4">
    <source>
        <dbReference type="Proteomes" id="UP001586593"/>
    </source>
</evidence>
<feature type="transmembrane region" description="Helical" evidence="2">
    <location>
        <begin position="94"/>
        <end position="116"/>
    </location>
</feature>
<dbReference type="PANTHER" id="PTHR28002:SF1">
    <property type="entry name" value="MIOREX COMPLEX COMPONENT 11"/>
    <property type="match status" value="1"/>
</dbReference>
<keyword evidence="2" id="KW-0812">Transmembrane</keyword>
<organism evidence="3 4">
    <name type="scientific">Phialemonium thermophilum</name>
    <dbReference type="NCBI Taxonomy" id="223376"/>
    <lineage>
        <taxon>Eukaryota</taxon>
        <taxon>Fungi</taxon>
        <taxon>Dikarya</taxon>
        <taxon>Ascomycota</taxon>
        <taxon>Pezizomycotina</taxon>
        <taxon>Sordariomycetes</taxon>
        <taxon>Sordariomycetidae</taxon>
        <taxon>Cephalothecales</taxon>
        <taxon>Cephalothecaceae</taxon>
        <taxon>Phialemonium</taxon>
    </lineage>
</organism>
<evidence type="ECO:0008006" key="5">
    <source>
        <dbReference type="Google" id="ProtNLM"/>
    </source>
</evidence>
<proteinExistence type="predicted"/>
<reference evidence="3 4" key="1">
    <citation type="journal article" date="2024" name="Commun. Biol.">
        <title>Comparative genomic analysis of thermophilic fungi reveals convergent evolutionary adaptations and gene losses.</title>
        <authorList>
            <person name="Steindorff A.S."/>
            <person name="Aguilar-Pontes M.V."/>
            <person name="Robinson A.J."/>
            <person name="Andreopoulos B."/>
            <person name="LaButti K."/>
            <person name="Kuo A."/>
            <person name="Mondo S."/>
            <person name="Riley R."/>
            <person name="Otillar R."/>
            <person name="Haridas S."/>
            <person name="Lipzen A."/>
            <person name="Grimwood J."/>
            <person name="Schmutz J."/>
            <person name="Clum A."/>
            <person name="Reid I.D."/>
            <person name="Moisan M.C."/>
            <person name="Butler G."/>
            <person name="Nguyen T.T.M."/>
            <person name="Dewar K."/>
            <person name="Conant G."/>
            <person name="Drula E."/>
            <person name="Henrissat B."/>
            <person name="Hansel C."/>
            <person name="Singer S."/>
            <person name="Hutchinson M.I."/>
            <person name="de Vries R.P."/>
            <person name="Natvig D.O."/>
            <person name="Powell A.J."/>
            <person name="Tsang A."/>
            <person name="Grigoriev I.V."/>
        </authorList>
    </citation>
    <scope>NUCLEOTIDE SEQUENCE [LARGE SCALE GENOMIC DNA]</scope>
    <source>
        <strain evidence="3 4">ATCC 24622</strain>
    </source>
</reference>
<keyword evidence="4" id="KW-1185">Reference proteome</keyword>
<evidence type="ECO:0000256" key="1">
    <source>
        <dbReference type="SAM" id="MobiDB-lite"/>
    </source>
</evidence>
<protein>
    <recommendedName>
        <fullName evidence="5">Mitochondrial seryl-tRNA synthetase</fullName>
    </recommendedName>
</protein>
<gene>
    <name evidence="3" type="ORF">VTK73DRAFT_5182</name>
</gene>
<dbReference type="PANTHER" id="PTHR28002">
    <property type="entry name" value="MIOREX COMPLEX COMPONENT 11"/>
    <property type="match status" value="1"/>
</dbReference>
<accession>A0ABR3WPK1</accession>
<comment type="caution">
    <text evidence="3">The sequence shown here is derived from an EMBL/GenBank/DDBJ whole genome shotgun (WGS) entry which is preliminary data.</text>
</comment>
<feature type="transmembrane region" description="Helical" evidence="2">
    <location>
        <begin position="202"/>
        <end position="223"/>
    </location>
</feature>
<name>A0ABR3WPK1_9PEZI</name>
<dbReference type="InterPro" id="IPR018811">
    <property type="entry name" value="MRX11"/>
</dbReference>
<feature type="compositionally biased region" description="Low complexity" evidence="1">
    <location>
        <begin position="47"/>
        <end position="57"/>
    </location>
</feature>